<evidence type="ECO:0000259" key="1">
    <source>
        <dbReference type="Pfam" id="PF01636"/>
    </source>
</evidence>
<evidence type="ECO:0000313" key="3">
    <source>
        <dbReference type="Proteomes" id="UP001224392"/>
    </source>
</evidence>
<accession>A0ABQ6LXN3</accession>
<dbReference type="InterPro" id="IPR027417">
    <property type="entry name" value="P-loop_NTPase"/>
</dbReference>
<dbReference type="SUPFAM" id="SSF56112">
    <property type="entry name" value="Protein kinase-like (PK-like)"/>
    <property type="match status" value="1"/>
</dbReference>
<keyword evidence="3" id="KW-1185">Reference proteome</keyword>
<dbReference type="Pfam" id="PF01636">
    <property type="entry name" value="APH"/>
    <property type="match status" value="1"/>
</dbReference>
<dbReference type="InterPro" id="IPR002575">
    <property type="entry name" value="Aminoglycoside_PTrfase"/>
</dbReference>
<organism evidence="2 3">
    <name type="scientific">Biformimicrobium ophioploci</name>
    <dbReference type="NCBI Taxonomy" id="3036711"/>
    <lineage>
        <taxon>Bacteria</taxon>
        <taxon>Pseudomonadati</taxon>
        <taxon>Pseudomonadota</taxon>
        <taxon>Gammaproteobacteria</taxon>
        <taxon>Cellvibrionales</taxon>
        <taxon>Microbulbiferaceae</taxon>
        <taxon>Biformimicrobium</taxon>
    </lineage>
</organism>
<name>A0ABQ6LXN3_9GAMM</name>
<dbReference type="EMBL" id="BSYJ01000002">
    <property type="protein sequence ID" value="GMG86874.1"/>
    <property type="molecule type" value="Genomic_DNA"/>
</dbReference>
<dbReference type="InterPro" id="IPR052732">
    <property type="entry name" value="Cell-binding_unc_protein"/>
</dbReference>
<sequence length="522" mass="57926">MSMIEALQKAEAYPHPVGEVSLAETHISWVFLSGDYAYKVKKPMDFGFLDFSTLAQRKHFCEEELRLNRRFAPQLYLDVVPVTREGDSFAFAGAGEAVDYAVRMTQFDSESLLDRKAAAGELQASGIRKIGRAIADFHAALAKEPAPDSGITPRPGSPEAAWAPAQQNFEQVEPLLARAEDLQKLDAIRQWSEQSFAGLEAFMRQRLENGFVRECHGDLHLGNMVQIDGEVVFFDCIEFNPSFRQIDVACELAFTVMDLEARGMADHASLLLNTYLEESGDYDGLRVLNFYKVYFALVRAKVTLFQAHGVPAEELAQHAVYPEFLKYLNLALGYTRGESPFVAMMHGVSGSGKSTVAEAIAGASGAIRVRSDVERKRLYGLAPGDSSNKDIYSREATIRTFDRLAELVQVITSAGFSCIVDATFLHREVRDRFVTLATELGCRARILDCRLDEETLVRRLDARTERGDDVSEATVEIMRLQQGDRDALAAVELAYTTEIDASDYLSGDQLDAVLESLGHTNT</sequence>
<comment type="caution">
    <text evidence="2">The sequence shown here is derived from an EMBL/GenBank/DDBJ whole genome shotgun (WGS) entry which is preliminary data.</text>
</comment>
<dbReference type="Pfam" id="PF13671">
    <property type="entry name" value="AAA_33"/>
    <property type="match status" value="1"/>
</dbReference>
<dbReference type="Gene3D" id="3.90.1200.10">
    <property type="match status" value="1"/>
</dbReference>
<dbReference type="Gene3D" id="3.40.50.300">
    <property type="entry name" value="P-loop containing nucleotide triphosphate hydrolases"/>
    <property type="match status" value="1"/>
</dbReference>
<reference evidence="2 3" key="1">
    <citation type="submission" date="2023-04" db="EMBL/GenBank/DDBJ databases">
        <title>Marinobulbifer ophiurae gen. nov., sp. Nov., isolate from tissue of brittle star Ophioplocus japonicus.</title>
        <authorList>
            <person name="Kawano K."/>
            <person name="Sawayama S."/>
            <person name="Nakagawa S."/>
        </authorList>
    </citation>
    <scope>NUCLEOTIDE SEQUENCE [LARGE SCALE GENOMIC DNA]</scope>
    <source>
        <strain evidence="2 3">NKW57</strain>
    </source>
</reference>
<proteinExistence type="predicted"/>
<evidence type="ECO:0000313" key="2">
    <source>
        <dbReference type="EMBL" id="GMG86874.1"/>
    </source>
</evidence>
<feature type="domain" description="Aminoglycoside phosphotransferase" evidence="1">
    <location>
        <begin position="61"/>
        <end position="259"/>
    </location>
</feature>
<dbReference type="PANTHER" id="PTHR43883">
    <property type="entry name" value="SLR0207 PROTEIN"/>
    <property type="match status" value="1"/>
</dbReference>
<dbReference type="PANTHER" id="PTHR43883:SF1">
    <property type="entry name" value="GLUCONOKINASE"/>
    <property type="match status" value="1"/>
</dbReference>
<dbReference type="RefSeq" id="WP_285763488.1">
    <property type="nucleotide sequence ID" value="NZ_BSYJ01000002.1"/>
</dbReference>
<dbReference type="InterPro" id="IPR011009">
    <property type="entry name" value="Kinase-like_dom_sf"/>
</dbReference>
<gene>
    <name evidence="2" type="ORF">MNKW57_11950</name>
</gene>
<protein>
    <submittedName>
        <fullName evidence="2">Bifunctional aminoglycoside phosphotransferase/ATP-binding protein</fullName>
    </submittedName>
</protein>
<dbReference type="SUPFAM" id="SSF52540">
    <property type="entry name" value="P-loop containing nucleoside triphosphate hydrolases"/>
    <property type="match status" value="1"/>
</dbReference>
<dbReference type="Proteomes" id="UP001224392">
    <property type="component" value="Unassembled WGS sequence"/>
</dbReference>